<dbReference type="Proteomes" id="UP000242519">
    <property type="component" value="Unassembled WGS sequence"/>
</dbReference>
<dbReference type="EMBL" id="MZNU01000068">
    <property type="protein sequence ID" value="OWP05509.1"/>
    <property type="molecule type" value="Genomic_DNA"/>
</dbReference>
<sequence>MFPTVAPGTILPRKWACWAETAADDSCLSREILGRGYSSLQPVHRRVIPARTTVGAGEASAGHPRDPAPAHSTPELGVRESDLQHHITDAMVPSYASQVDLMRTMYHESGFSHKRFVVNTVQGYPQRHLPPANGARHWTCCPPSLKRIPRSSYEDAGPASDDAKGAWMKRLQAAVEGRVGVGM</sequence>
<evidence type="ECO:0000256" key="1">
    <source>
        <dbReference type="SAM" id="MobiDB-lite"/>
    </source>
</evidence>
<keyword evidence="3" id="KW-1185">Reference proteome</keyword>
<comment type="caution">
    <text evidence="2">The sequence shown here is derived from an EMBL/GenBank/DDBJ whole genome shotgun (WGS) entry which is preliminary data.</text>
</comment>
<feature type="region of interest" description="Disordered" evidence="1">
    <location>
        <begin position="54"/>
        <end position="75"/>
    </location>
</feature>
<proteinExistence type="predicted"/>
<accession>A0A218ZBQ9</accession>
<organism evidence="2 3">
    <name type="scientific">Diplocarpon coronariae</name>
    <dbReference type="NCBI Taxonomy" id="2795749"/>
    <lineage>
        <taxon>Eukaryota</taxon>
        <taxon>Fungi</taxon>
        <taxon>Dikarya</taxon>
        <taxon>Ascomycota</taxon>
        <taxon>Pezizomycotina</taxon>
        <taxon>Leotiomycetes</taxon>
        <taxon>Helotiales</taxon>
        <taxon>Drepanopezizaceae</taxon>
        <taxon>Diplocarpon</taxon>
    </lineage>
</organism>
<evidence type="ECO:0000313" key="2">
    <source>
        <dbReference type="EMBL" id="OWP05509.1"/>
    </source>
</evidence>
<reference evidence="2 3" key="1">
    <citation type="submission" date="2017-04" db="EMBL/GenBank/DDBJ databases">
        <title>Draft genome sequence of Marssonina coronaria NL1: causal agent of apple blotch.</title>
        <authorList>
            <person name="Cheng Q."/>
        </authorList>
    </citation>
    <scope>NUCLEOTIDE SEQUENCE [LARGE SCALE GENOMIC DNA]</scope>
    <source>
        <strain evidence="2 3">NL1</strain>
    </source>
</reference>
<evidence type="ECO:0000313" key="3">
    <source>
        <dbReference type="Proteomes" id="UP000242519"/>
    </source>
</evidence>
<dbReference type="InParanoid" id="A0A218ZBQ9"/>
<name>A0A218ZBQ9_9HELO</name>
<gene>
    <name evidence="2" type="ORF">B2J93_7853</name>
</gene>
<protein>
    <submittedName>
        <fullName evidence="2">Sex pilus assembly protein</fullName>
    </submittedName>
</protein>
<dbReference type="AlphaFoldDB" id="A0A218ZBQ9"/>